<evidence type="ECO:0000313" key="3">
    <source>
        <dbReference type="Proteomes" id="UP001164459"/>
    </source>
</evidence>
<dbReference type="Proteomes" id="UP001164459">
    <property type="component" value="Chromosome"/>
</dbReference>
<accession>A0ABY7H1U0</accession>
<keyword evidence="3" id="KW-1185">Reference proteome</keyword>
<name>A0ABY7H1U0_9BACT</name>
<evidence type="ECO:0000256" key="1">
    <source>
        <dbReference type="SAM" id="MobiDB-lite"/>
    </source>
</evidence>
<dbReference type="RefSeq" id="WP_269035548.1">
    <property type="nucleotide sequence ID" value="NZ_CP114040.1"/>
</dbReference>
<sequence>MRSLLILVIAACGPQLPDEGATTGDTSTGATTTSSSTTTTSPTTTTGLSTGDSGSDSAASVDPPLKFDLPPLPPDVPPPTPPACDPPPDVSPDVHCEVVPHRPWDFMYACLEGADPDACPDAEAATVLDLLNDCSLCTGVGGDAMCGPDPRREDACCYWSFGLIHFCPP</sequence>
<gene>
    <name evidence="2" type="ORF">O0S08_44240</name>
</gene>
<feature type="compositionally biased region" description="Pro residues" evidence="1">
    <location>
        <begin position="70"/>
        <end position="89"/>
    </location>
</feature>
<reference evidence="2" key="1">
    <citation type="submission" date="2022-11" db="EMBL/GenBank/DDBJ databases">
        <title>Minimal conservation of predation-associated metabolite biosynthetic gene clusters underscores biosynthetic potential of Myxococcota including descriptions for ten novel species: Archangium lansinium sp. nov., Myxococcus landrumus sp. nov., Nannocystis bai.</title>
        <authorList>
            <person name="Ahearne A."/>
            <person name="Stevens C."/>
            <person name="Dowd S."/>
        </authorList>
    </citation>
    <scope>NUCLEOTIDE SEQUENCE</scope>
    <source>
        <strain evidence="2">Fl3</strain>
    </source>
</reference>
<feature type="region of interest" description="Disordered" evidence="1">
    <location>
        <begin position="15"/>
        <end position="89"/>
    </location>
</feature>
<protein>
    <submittedName>
        <fullName evidence="2">Uncharacterized protein</fullName>
    </submittedName>
</protein>
<evidence type="ECO:0000313" key="2">
    <source>
        <dbReference type="EMBL" id="WAS93222.1"/>
    </source>
</evidence>
<dbReference type="EMBL" id="CP114040">
    <property type="protein sequence ID" value="WAS93222.1"/>
    <property type="molecule type" value="Genomic_DNA"/>
</dbReference>
<feature type="compositionally biased region" description="Low complexity" evidence="1">
    <location>
        <begin position="20"/>
        <end position="69"/>
    </location>
</feature>
<proteinExistence type="predicted"/>
<organism evidence="2 3">
    <name type="scientific">Nannocystis punicea</name>
    <dbReference type="NCBI Taxonomy" id="2995304"/>
    <lineage>
        <taxon>Bacteria</taxon>
        <taxon>Pseudomonadati</taxon>
        <taxon>Myxococcota</taxon>
        <taxon>Polyangia</taxon>
        <taxon>Nannocystales</taxon>
        <taxon>Nannocystaceae</taxon>
        <taxon>Nannocystis</taxon>
    </lineage>
</organism>